<dbReference type="STRING" id="41431.PCC8801_3988"/>
<dbReference type="InterPro" id="IPR008928">
    <property type="entry name" value="6-hairpin_glycosidase_sf"/>
</dbReference>
<dbReference type="SUPFAM" id="SSF48208">
    <property type="entry name" value="Six-hairpin glycosidases"/>
    <property type="match status" value="1"/>
</dbReference>
<dbReference type="Pfam" id="PF00723">
    <property type="entry name" value="Glyco_hydro_15"/>
    <property type="match status" value="1"/>
</dbReference>
<accession>B7K5A1</accession>
<dbReference type="Proteomes" id="UP000008204">
    <property type="component" value="Chromosome"/>
</dbReference>
<evidence type="ECO:0000313" key="2">
    <source>
        <dbReference type="EMBL" id="ACK67927.1"/>
    </source>
</evidence>
<evidence type="ECO:0000313" key="3">
    <source>
        <dbReference type="Proteomes" id="UP000008204"/>
    </source>
</evidence>
<feature type="domain" description="GH15-like" evidence="1">
    <location>
        <begin position="46"/>
        <end position="208"/>
    </location>
</feature>
<dbReference type="InterPro" id="IPR012341">
    <property type="entry name" value="6hp_glycosidase-like_sf"/>
</dbReference>
<name>B7K5A1_RIPO1</name>
<dbReference type="InterPro" id="IPR011613">
    <property type="entry name" value="GH15-like"/>
</dbReference>
<proteinExistence type="predicted"/>
<organism evidence="2 3">
    <name type="scientific">Rippkaea orientalis (strain PCC 8801 / RF-1)</name>
    <name type="common">Cyanothece sp. (strain PCC 8801)</name>
    <dbReference type="NCBI Taxonomy" id="41431"/>
    <lineage>
        <taxon>Bacteria</taxon>
        <taxon>Bacillati</taxon>
        <taxon>Cyanobacteriota</taxon>
        <taxon>Cyanophyceae</taxon>
        <taxon>Oscillatoriophycideae</taxon>
        <taxon>Chroococcales</taxon>
        <taxon>Aphanothecaceae</taxon>
        <taxon>Rippkaea</taxon>
        <taxon>Rippkaea orientalis</taxon>
    </lineage>
</organism>
<dbReference type="Gene3D" id="1.50.10.10">
    <property type="match status" value="1"/>
</dbReference>
<sequence>MLIINNEKLLDLIQYRYNRQQIKILSKFLEDQNTFNFPCLESSLFSAAILTENAEYTGYTSVWVRDNIHVAHAHYVLEKFEIACKNAQALMNYFHRYNHRFAKIINSRIVPENVMQRPHVRFCGVNLAELDQQWSHAQNDALGYFLWFYCKLVKEELITPTVEDLKTLALFPLYFETINYWQDEDSGHWEETRKIAASSIGIVVASLIAFKEMLIEHPDLLKNFHDKDQKITLDFLDNLIQKGREELETILPCECIQEGQKRRNYDSALLFLIYPLNVVNEEQSNQIINNVINHLQGNYGIKRYLGDSFWAADYKEKLDPEARTIDFSEDLSFRDSLVEENQEAQWCIFDPILSIIFGLKFQATHQEEYLEKQTWYLNRSLGQLTAKDCPAGELKCPELHYLQKGQYVPNDVVPLLWTQANLKIALKFMEDSLK</sequence>
<reference evidence="3" key="1">
    <citation type="journal article" date="2011" name="MBio">
        <title>Novel metabolic attributes of the genus Cyanothece, comprising a group of unicellular nitrogen-fixing Cyanobacteria.</title>
        <authorList>
            <person name="Bandyopadhyay A."/>
            <person name="Elvitigala T."/>
            <person name="Welsh E."/>
            <person name="Stockel J."/>
            <person name="Liberton M."/>
            <person name="Min H."/>
            <person name="Sherman L.A."/>
            <person name="Pakrasi H.B."/>
        </authorList>
    </citation>
    <scope>NUCLEOTIDE SEQUENCE [LARGE SCALE GENOMIC DNA]</scope>
    <source>
        <strain evidence="3">PCC 8801</strain>
    </source>
</reference>
<dbReference type="KEGG" id="cyp:PCC8801_3988"/>
<protein>
    <recommendedName>
        <fullName evidence="1">GH15-like domain-containing protein</fullName>
    </recommendedName>
</protein>
<dbReference type="RefSeq" id="WP_012597181.1">
    <property type="nucleotide sequence ID" value="NC_011726.1"/>
</dbReference>
<evidence type="ECO:0000259" key="1">
    <source>
        <dbReference type="Pfam" id="PF00723"/>
    </source>
</evidence>
<dbReference type="AlphaFoldDB" id="B7K5A1"/>
<dbReference type="HOGENOM" id="CLU_045369_0_0_3"/>
<dbReference type="OrthoDB" id="6091662at2"/>
<keyword evidence="3" id="KW-1185">Reference proteome</keyword>
<dbReference type="GO" id="GO:0005975">
    <property type="term" value="P:carbohydrate metabolic process"/>
    <property type="evidence" value="ECO:0007669"/>
    <property type="project" value="InterPro"/>
</dbReference>
<dbReference type="eggNOG" id="COG3387">
    <property type="taxonomic scope" value="Bacteria"/>
</dbReference>
<dbReference type="EMBL" id="CP001287">
    <property type="protein sequence ID" value="ACK67927.1"/>
    <property type="molecule type" value="Genomic_DNA"/>
</dbReference>
<gene>
    <name evidence="2" type="ordered locus">PCC8801_3988</name>
</gene>